<sequence>MPPRPSPGDALRILSVTVDASTRTLTLLGYNFNRGGDAIVSLDLQPLPVTGGADDWLTATLPRRCADGDHTVNVSTDGTFAPGLSDDDHAELLVTFGAVGPQGPAGPEGPPGPTDLVALDARYSPMGHGHAVNQVAGAATLGANSFNGNQNINGLLTATFGQFSGVFSSVNTPGSTALRGSSTVTVGQGFGVAGVTSASVNLSAGVYGAALHPTAFTHGVFGESLGSGPAIRGIGRNAVSGVGIDGTSEGTAGVGVIGQVIASTGTGTGVLGSVNSPNATAAVFQNNGGGTLIIGRAGGDKFRVDGSGTVFANDYRDLAGNPIVTNTGDITGVSAGAGLSGGGASGAVTLWLDTTFTNALYAPLSHGHSVAAISGAATLATNTFSGTQTIGGNLELGTSSSTSGNITKNGSTFLHAPGASNVFLGSGAGNAGVSGGLNSGIGAEALAAIGSGHSNAAVGYRALQFTSSGLANAALGSEALRANTTGSSNAAVGQGSLRQNTIGGQNVAVGSNTLSTNGVGRENTALGQGALFANSSGVANTAVGQSAGSNATIGSNNIYLGAGVLGAAGESNTMYLGLQGTQTRAFVAGVRGVTTLNADAIPVMVDSAGQFGTVSSSRRAKEDIHDMGDRSRRVLALRPVTFRYTQAYRDGAKPLQFGLIAEEVADVFPDLAVRNSAGDIETVHYETPNVLLLNEVQRQQQELAEQRNRIEQLEKRLEAVLSARIPSRR</sequence>
<keyword evidence="1" id="KW-0175">Coiled coil</keyword>
<evidence type="ECO:0000259" key="2">
    <source>
        <dbReference type="PROSITE" id="PS51688"/>
    </source>
</evidence>
<dbReference type="RefSeq" id="WP_110171312.1">
    <property type="nucleotide sequence ID" value="NZ_CP015136.1"/>
</dbReference>
<dbReference type="Pfam" id="PF13884">
    <property type="entry name" value="Peptidase_S74"/>
    <property type="match status" value="1"/>
</dbReference>
<reference evidence="3 4" key="1">
    <citation type="journal article" date="2016" name="Genome Announc.">
        <title>First Complete Genome Sequence of a Subdivision 6 Acidobacterium Strain.</title>
        <authorList>
            <person name="Huang S."/>
            <person name="Vieira S."/>
            <person name="Bunk B."/>
            <person name="Riedel T."/>
            <person name="Sproer C."/>
            <person name="Overmann J."/>
        </authorList>
    </citation>
    <scope>NUCLEOTIDE SEQUENCE [LARGE SCALE GENOMIC DNA]</scope>
    <source>
        <strain evidence="4">DSM 100886 HEG_-6_39</strain>
    </source>
</reference>
<keyword evidence="4" id="KW-1185">Reference proteome</keyword>
<dbReference type="InterPro" id="IPR030392">
    <property type="entry name" value="S74_ICA"/>
</dbReference>
<dbReference type="PATRIC" id="fig|1813736.3.peg.2978"/>
<evidence type="ECO:0000256" key="1">
    <source>
        <dbReference type="SAM" id="Coils"/>
    </source>
</evidence>
<dbReference type="EMBL" id="CP015136">
    <property type="protein sequence ID" value="AMY09573.1"/>
    <property type="molecule type" value="Genomic_DNA"/>
</dbReference>
<feature type="coiled-coil region" evidence="1">
    <location>
        <begin position="689"/>
        <end position="723"/>
    </location>
</feature>
<protein>
    <recommendedName>
        <fullName evidence="2">Peptidase S74 domain-containing protein</fullName>
    </recommendedName>
</protein>
<dbReference type="AlphaFoldDB" id="A0A143PMY3"/>
<accession>A0A143PMY3</accession>
<name>A0A143PMY3_LUTPR</name>
<dbReference type="Proteomes" id="UP000076079">
    <property type="component" value="Chromosome"/>
</dbReference>
<dbReference type="PROSITE" id="PS51688">
    <property type="entry name" value="ICA"/>
    <property type="match status" value="1"/>
</dbReference>
<gene>
    <name evidence="3" type="ORF">LuPra_02792</name>
</gene>
<dbReference type="STRING" id="1855912.LuPra_02792"/>
<evidence type="ECO:0000313" key="4">
    <source>
        <dbReference type="Proteomes" id="UP000076079"/>
    </source>
</evidence>
<proteinExistence type="predicted"/>
<feature type="domain" description="Peptidase S74" evidence="2">
    <location>
        <begin position="616"/>
        <end position="717"/>
    </location>
</feature>
<organism evidence="3 4">
    <name type="scientific">Luteitalea pratensis</name>
    <dbReference type="NCBI Taxonomy" id="1855912"/>
    <lineage>
        <taxon>Bacteria</taxon>
        <taxon>Pseudomonadati</taxon>
        <taxon>Acidobacteriota</taxon>
        <taxon>Vicinamibacteria</taxon>
        <taxon>Vicinamibacterales</taxon>
        <taxon>Vicinamibacteraceae</taxon>
        <taxon>Luteitalea</taxon>
    </lineage>
</organism>
<dbReference type="OrthoDB" id="6892488at2"/>
<dbReference type="KEGG" id="abac:LuPra_02792"/>
<reference evidence="4" key="2">
    <citation type="submission" date="2016-04" db="EMBL/GenBank/DDBJ databases">
        <title>First Complete Genome Sequence of a Subdivision 6 Acidobacterium.</title>
        <authorList>
            <person name="Huang S."/>
            <person name="Vieira S."/>
            <person name="Bunk B."/>
            <person name="Riedel T."/>
            <person name="Sproeer C."/>
            <person name="Overmann J."/>
        </authorList>
    </citation>
    <scope>NUCLEOTIDE SEQUENCE [LARGE SCALE GENOMIC DNA]</scope>
    <source>
        <strain evidence="4">DSM 100886 HEG_-6_39</strain>
    </source>
</reference>
<evidence type="ECO:0000313" key="3">
    <source>
        <dbReference type="EMBL" id="AMY09573.1"/>
    </source>
</evidence>